<protein>
    <recommendedName>
        <fullName evidence="4">DUF1168-domain-containing protein</fullName>
    </recommendedName>
</protein>
<dbReference type="PANTHER" id="PTHR13507">
    <property type="entry name" value="PRKR-INTERACTING PROTEIN 1"/>
    <property type="match status" value="1"/>
</dbReference>
<evidence type="ECO:0000313" key="3">
    <source>
        <dbReference type="Proteomes" id="UP000775547"/>
    </source>
</evidence>
<dbReference type="GO" id="GO:0005730">
    <property type="term" value="C:nucleolus"/>
    <property type="evidence" value="ECO:0007669"/>
    <property type="project" value="TreeGrafter"/>
</dbReference>
<evidence type="ECO:0000256" key="1">
    <source>
        <dbReference type="SAM" id="MobiDB-lite"/>
    </source>
</evidence>
<feature type="compositionally biased region" description="Basic and acidic residues" evidence="1">
    <location>
        <begin position="129"/>
        <end position="144"/>
    </location>
</feature>
<reference evidence="2" key="2">
    <citation type="submission" date="2021-10" db="EMBL/GenBank/DDBJ databases">
        <title>Phylogenomics reveals ancestral predisposition of the termite-cultivated fungus Termitomyces towards a domesticated lifestyle.</title>
        <authorList>
            <person name="Auxier B."/>
            <person name="Grum-Grzhimaylo A."/>
            <person name="Cardenas M.E."/>
            <person name="Lodge J.D."/>
            <person name="Laessoe T."/>
            <person name="Pedersen O."/>
            <person name="Smith M.E."/>
            <person name="Kuyper T.W."/>
            <person name="Franco-Molano E.A."/>
            <person name="Baroni T.J."/>
            <person name="Aanen D.K."/>
        </authorList>
    </citation>
    <scope>NUCLEOTIDE SEQUENCE</scope>
    <source>
        <strain evidence="2">AP01</strain>
        <tissue evidence="2">Mycelium</tissue>
    </source>
</reference>
<dbReference type="GO" id="GO:0003725">
    <property type="term" value="F:double-stranded RNA binding"/>
    <property type="evidence" value="ECO:0007669"/>
    <property type="project" value="InterPro"/>
</dbReference>
<evidence type="ECO:0000313" key="2">
    <source>
        <dbReference type="EMBL" id="KAG5648485.1"/>
    </source>
</evidence>
<sequence length="242" mass="26815">MPKSMEDPTADVRSQQMCLAEALELMSGSTPTTSSTIPPVNRHALTAVEKQRGQLERLLKDPAKPAYIPPAPKEKSIRPPREMMKNVQGSSAGAGSGEFHVYKASRRREYERLKLLEETSQQEIIEAEFERKRQEAEEVAEAKTAKNRAKRQKRKDRAKIRGGVADDSSNAQGQDDRETAAPLKKRRLVNGKELVFRQPGDGSDSDGEERPSVLDAPTSGSAKATLEAFQVVELPKITIHED</sequence>
<dbReference type="EMBL" id="JABCKV010000002">
    <property type="protein sequence ID" value="KAG5648485.1"/>
    <property type="molecule type" value="Genomic_DNA"/>
</dbReference>
<dbReference type="Pfam" id="PF06658">
    <property type="entry name" value="DUF1168"/>
    <property type="match status" value="1"/>
</dbReference>
<reference evidence="2" key="1">
    <citation type="submission" date="2020-07" db="EMBL/GenBank/DDBJ databases">
        <authorList>
            <person name="Nieuwenhuis M."/>
            <person name="Van De Peppel L.J.J."/>
        </authorList>
    </citation>
    <scope>NUCLEOTIDE SEQUENCE</scope>
    <source>
        <strain evidence="2">AP01</strain>
        <tissue evidence="2">Mycelium</tissue>
    </source>
</reference>
<name>A0A9P7GFQ5_9AGAR</name>
<feature type="compositionally biased region" description="Basic residues" evidence="1">
    <location>
        <begin position="145"/>
        <end position="160"/>
    </location>
</feature>
<dbReference type="GO" id="GO:0004860">
    <property type="term" value="F:protein kinase inhibitor activity"/>
    <property type="evidence" value="ECO:0007669"/>
    <property type="project" value="TreeGrafter"/>
</dbReference>
<feature type="region of interest" description="Disordered" evidence="1">
    <location>
        <begin position="129"/>
        <end position="225"/>
    </location>
</feature>
<evidence type="ECO:0008006" key="4">
    <source>
        <dbReference type="Google" id="ProtNLM"/>
    </source>
</evidence>
<proteinExistence type="predicted"/>
<keyword evidence="3" id="KW-1185">Reference proteome</keyword>
<comment type="caution">
    <text evidence="2">The sequence shown here is derived from an EMBL/GenBank/DDBJ whole genome shotgun (WGS) entry which is preliminary data.</text>
</comment>
<dbReference type="PANTHER" id="PTHR13507:SF0">
    <property type="entry name" value="PRKR-INTERACTING PROTEIN 1"/>
    <property type="match status" value="1"/>
</dbReference>
<dbReference type="AlphaFoldDB" id="A0A9P7GFQ5"/>
<dbReference type="InterPro" id="IPR009548">
    <property type="entry name" value="Prkrip1"/>
</dbReference>
<gene>
    <name evidence="2" type="ORF">DXG03_003096</name>
</gene>
<dbReference type="Proteomes" id="UP000775547">
    <property type="component" value="Unassembled WGS sequence"/>
</dbReference>
<accession>A0A9P7GFQ5</accession>
<feature type="region of interest" description="Disordered" evidence="1">
    <location>
        <begin position="59"/>
        <end position="80"/>
    </location>
</feature>
<dbReference type="OrthoDB" id="10067079at2759"/>
<dbReference type="GO" id="GO:0019901">
    <property type="term" value="F:protein kinase binding"/>
    <property type="evidence" value="ECO:0007669"/>
    <property type="project" value="TreeGrafter"/>
</dbReference>
<organism evidence="2 3">
    <name type="scientific">Asterophora parasitica</name>
    <dbReference type="NCBI Taxonomy" id="117018"/>
    <lineage>
        <taxon>Eukaryota</taxon>
        <taxon>Fungi</taxon>
        <taxon>Dikarya</taxon>
        <taxon>Basidiomycota</taxon>
        <taxon>Agaricomycotina</taxon>
        <taxon>Agaricomycetes</taxon>
        <taxon>Agaricomycetidae</taxon>
        <taxon>Agaricales</taxon>
        <taxon>Tricholomatineae</taxon>
        <taxon>Lyophyllaceae</taxon>
        <taxon>Asterophora</taxon>
    </lineage>
</organism>